<dbReference type="EC" id="1.3.5.1" evidence="4"/>
<dbReference type="PANTHER" id="PTHR11921">
    <property type="entry name" value="SUCCINATE DEHYDROGENASE IRON-SULFUR PROTEIN"/>
    <property type="match status" value="1"/>
</dbReference>
<keyword evidence="12" id="KW-0003">3Fe-4S</keyword>
<gene>
    <name evidence="15" type="ORF">SAMN04488072_11120</name>
</gene>
<proteinExistence type="inferred from homology"/>
<protein>
    <recommendedName>
        <fullName evidence="4">succinate dehydrogenase</fullName>
        <ecNumber evidence="4">1.3.5.1</ecNumber>
    </recommendedName>
</protein>
<comment type="similarity">
    <text evidence="3">Belongs to the succinate dehydrogenase/fumarate reductase iron-sulfur protein family.</text>
</comment>
<dbReference type="STRING" id="237679.SAMN04488072_11120"/>
<comment type="cofactor">
    <cofactor evidence="2">
        <name>[4Fe-4S] cluster</name>
        <dbReference type="ChEBI" id="CHEBI:49883"/>
    </cofactor>
</comment>
<dbReference type="FunFam" id="1.10.1060.10:FF:000005">
    <property type="entry name" value="Succinate dehydrogenase iron-sulfur subunit"/>
    <property type="match status" value="1"/>
</dbReference>
<keyword evidence="16" id="KW-1185">Reference proteome</keyword>
<dbReference type="PROSITE" id="PS51379">
    <property type="entry name" value="4FE4S_FER_2"/>
    <property type="match status" value="1"/>
</dbReference>
<evidence type="ECO:0000256" key="1">
    <source>
        <dbReference type="ARBA" id="ARBA00001927"/>
    </source>
</evidence>
<dbReference type="GO" id="GO:0046872">
    <property type="term" value="F:metal ion binding"/>
    <property type="evidence" value="ECO:0007669"/>
    <property type="project" value="UniProtKB-KW"/>
</dbReference>
<dbReference type="FunFam" id="3.10.20.30:FF:000018">
    <property type="entry name" value="Succinate dehydrogenase iron-sulfur subunit"/>
    <property type="match status" value="1"/>
</dbReference>
<keyword evidence="8" id="KW-0479">Metal-binding</keyword>
<keyword evidence="5" id="KW-0004">4Fe-4S</keyword>
<dbReference type="NCBIfam" id="NF006391">
    <property type="entry name" value="PRK08640.1"/>
    <property type="match status" value="1"/>
</dbReference>
<dbReference type="GO" id="GO:0051537">
    <property type="term" value="F:2 iron, 2 sulfur cluster binding"/>
    <property type="evidence" value="ECO:0007669"/>
    <property type="project" value="UniProtKB-KW"/>
</dbReference>
<dbReference type="SUPFAM" id="SSF54292">
    <property type="entry name" value="2Fe-2S ferredoxin-like"/>
    <property type="match status" value="1"/>
</dbReference>
<evidence type="ECO:0000256" key="6">
    <source>
        <dbReference type="ARBA" id="ARBA00022532"/>
    </source>
</evidence>
<evidence type="ECO:0000259" key="14">
    <source>
        <dbReference type="PROSITE" id="PS51379"/>
    </source>
</evidence>
<evidence type="ECO:0000256" key="5">
    <source>
        <dbReference type="ARBA" id="ARBA00022485"/>
    </source>
</evidence>
<name>A0A1I0ZF03_9BACI</name>
<dbReference type="RefSeq" id="WP_090239091.1">
    <property type="nucleotide sequence ID" value="NZ_FOJW01000011.1"/>
</dbReference>
<keyword evidence="7" id="KW-0001">2Fe-2S</keyword>
<dbReference type="GO" id="GO:0008177">
    <property type="term" value="F:succinate dehydrogenase (quinone) activity"/>
    <property type="evidence" value="ECO:0007669"/>
    <property type="project" value="UniProtKB-EC"/>
</dbReference>
<dbReference type="OrthoDB" id="9804391at2"/>
<evidence type="ECO:0000256" key="11">
    <source>
        <dbReference type="ARBA" id="ARBA00023014"/>
    </source>
</evidence>
<dbReference type="Proteomes" id="UP000198642">
    <property type="component" value="Unassembled WGS sequence"/>
</dbReference>
<keyword evidence="10" id="KW-0408">Iron</keyword>
<keyword evidence="6" id="KW-0816">Tricarboxylic acid cycle</keyword>
<dbReference type="GO" id="GO:0009055">
    <property type="term" value="F:electron transfer activity"/>
    <property type="evidence" value="ECO:0007669"/>
    <property type="project" value="InterPro"/>
</dbReference>
<comment type="cofactor">
    <cofactor evidence="1">
        <name>[3Fe-4S] cluster</name>
        <dbReference type="ChEBI" id="CHEBI:21137"/>
    </cofactor>
</comment>
<accession>A0A1I0ZF03</accession>
<dbReference type="GO" id="GO:0006099">
    <property type="term" value="P:tricarboxylic acid cycle"/>
    <property type="evidence" value="ECO:0007669"/>
    <property type="project" value="UniProtKB-KW"/>
</dbReference>
<dbReference type="InterPro" id="IPR036010">
    <property type="entry name" value="2Fe-2S_ferredoxin-like_sf"/>
</dbReference>
<dbReference type="GO" id="GO:0022904">
    <property type="term" value="P:respiratory electron transport chain"/>
    <property type="evidence" value="ECO:0007669"/>
    <property type="project" value="TreeGrafter"/>
</dbReference>
<sequence>MAEQSTVTFIITRQDSPDSSPYEETFEVPYKTNMNVISGLMEIRRNPVNANGENTTPVQWDMNCLEEVCGACSMVINGTARQSCAALVDELEQPIRLEPMSTFPVIRDLFVDREQMFDALKQVKAWIPIDGTYDLGPGPRMPEKKRQWAYELSKCMTCGVCLEACPNVNDKSDFIGPAALSQVRLFNAHPTGEMNASERLEGLMEDGGVSGCGNAQNCVEVCPKGIPLTTSIAAMNRATNIQAFKNFFGSDEAH</sequence>
<dbReference type="Gene3D" id="1.10.1060.10">
    <property type="entry name" value="Alpha-helical ferredoxin"/>
    <property type="match status" value="1"/>
</dbReference>
<dbReference type="GO" id="GO:0051539">
    <property type="term" value="F:4 iron, 4 sulfur cluster binding"/>
    <property type="evidence" value="ECO:0007669"/>
    <property type="project" value="UniProtKB-KW"/>
</dbReference>
<dbReference type="InterPro" id="IPR004489">
    <property type="entry name" value="Succ_DH/fum_Rdtase_Fe-S"/>
</dbReference>
<evidence type="ECO:0000256" key="4">
    <source>
        <dbReference type="ARBA" id="ARBA00012792"/>
    </source>
</evidence>
<evidence type="ECO:0000256" key="13">
    <source>
        <dbReference type="ARBA" id="ARBA00034078"/>
    </source>
</evidence>
<dbReference type="InterPro" id="IPR025192">
    <property type="entry name" value="Succ_DH/fum_Rdtase_N"/>
</dbReference>
<evidence type="ECO:0000313" key="15">
    <source>
        <dbReference type="EMBL" id="SFB24195.1"/>
    </source>
</evidence>
<dbReference type="InterPro" id="IPR009051">
    <property type="entry name" value="Helical_ferredxn"/>
</dbReference>
<dbReference type="InterPro" id="IPR017900">
    <property type="entry name" value="4Fe4S_Fe_S_CS"/>
</dbReference>
<organism evidence="15 16">
    <name type="scientific">Lentibacillus halodurans</name>
    <dbReference type="NCBI Taxonomy" id="237679"/>
    <lineage>
        <taxon>Bacteria</taxon>
        <taxon>Bacillati</taxon>
        <taxon>Bacillota</taxon>
        <taxon>Bacilli</taxon>
        <taxon>Bacillales</taxon>
        <taxon>Bacillaceae</taxon>
        <taxon>Lentibacillus</taxon>
    </lineage>
</organism>
<evidence type="ECO:0000256" key="9">
    <source>
        <dbReference type="ARBA" id="ARBA00023002"/>
    </source>
</evidence>
<evidence type="ECO:0000256" key="7">
    <source>
        <dbReference type="ARBA" id="ARBA00022714"/>
    </source>
</evidence>
<dbReference type="InterPro" id="IPR012675">
    <property type="entry name" value="Beta-grasp_dom_sf"/>
</dbReference>
<feature type="domain" description="4Fe-4S ferredoxin-type" evidence="14">
    <location>
        <begin position="146"/>
        <end position="174"/>
    </location>
</feature>
<dbReference type="EMBL" id="FOJW01000011">
    <property type="protein sequence ID" value="SFB24195.1"/>
    <property type="molecule type" value="Genomic_DNA"/>
</dbReference>
<dbReference type="InterPro" id="IPR017896">
    <property type="entry name" value="4Fe4S_Fe-S-bd"/>
</dbReference>
<evidence type="ECO:0000256" key="12">
    <source>
        <dbReference type="ARBA" id="ARBA00023291"/>
    </source>
</evidence>
<dbReference type="Pfam" id="PF13183">
    <property type="entry name" value="Fer4_8"/>
    <property type="match status" value="1"/>
</dbReference>
<keyword evidence="9" id="KW-0560">Oxidoreductase</keyword>
<comment type="cofactor">
    <cofactor evidence="13">
        <name>[2Fe-2S] cluster</name>
        <dbReference type="ChEBI" id="CHEBI:190135"/>
    </cofactor>
</comment>
<dbReference type="SUPFAM" id="SSF46548">
    <property type="entry name" value="alpha-helical ferredoxin"/>
    <property type="match status" value="1"/>
</dbReference>
<dbReference type="NCBIfam" id="TIGR00384">
    <property type="entry name" value="dhsB"/>
    <property type="match status" value="1"/>
</dbReference>
<evidence type="ECO:0000256" key="3">
    <source>
        <dbReference type="ARBA" id="ARBA00009433"/>
    </source>
</evidence>
<dbReference type="GO" id="GO:0051538">
    <property type="term" value="F:3 iron, 4 sulfur cluster binding"/>
    <property type="evidence" value="ECO:0007669"/>
    <property type="project" value="UniProtKB-KW"/>
</dbReference>
<evidence type="ECO:0000256" key="8">
    <source>
        <dbReference type="ARBA" id="ARBA00022723"/>
    </source>
</evidence>
<keyword evidence="11" id="KW-0411">Iron-sulfur</keyword>
<evidence type="ECO:0000313" key="16">
    <source>
        <dbReference type="Proteomes" id="UP000198642"/>
    </source>
</evidence>
<evidence type="ECO:0000256" key="2">
    <source>
        <dbReference type="ARBA" id="ARBA00001966"/>
    </source>
</evidence>
<dbReference type="InterPro" id="IPR050573">
    <property type="entry name" value="SDH/FRD_Iron-Sulfur"/>
</dbReference>
<dbReference type="Gene3D" id="3.10.20.30">
    <property type="match status" value="1"/>
</dbReference>
<evidence type="ECO:0000256" key="10">
    <source>
        <dbReference type="ARBA" id="ARBA00023004"/>
    </source>
</evidence>
<reference evidence="15 16" key="1">
    <citation type="submission" date="2016-10" db="EMBL/GenBank/DDBJ databases">
        <authorList>
            <person name="de Groot N.N."/>
        </authorList>
    </citation>
    <scope>NUCLEOTIDE SEQUENCE [LARGE SCALE GENOMIC DNA]</scope>
    <source>
        <strain evidence="15 16">CGMCC 1.3702</strain>
    </source>
</reference>
<dbReference type="PANTHER" id="PTHR11921:SF29">
    <property type="entry name" value="SUCCINATE DEHYDROGENASE [UBIQUINONE] IRON-SULFUR SUBUNIT, MITOCHONDRIAL"/>
    <property type="match status" value="1"/>
</dbReference>
<dbReference type="PROSITE" id="PS00198">
    <property type="entry name" value="4FE4S_FER_1"/>
    <property type="match status" value="1"/>
</dbReference>
<dbReference type="Pfam" id="PF13085">
    <property type="entry name" value="Fer2_3"/>
    <property type="match status" value="1"/>
</dbReference>
<dbReference type="AlphaFoldDB" id="A0A1I0ZF03"/>